<feature type="domain" description="PLA2c" evidence="8">
    <location>
        <begin position="65"/>
        <end position="648"/>
    </location>
</feature>
<dbReference type="Proteomes" id="UP001476247">
    <property type="component" value="Unassembled WGS sequence"/>
</dbReference>
<proteinExistence type="inferred from homology"/>
<keyword evidence="2 5" id="KW-0378">Hydrolase</keyword>
<accession>A0ABP9YA60</accession>
<dbReference type="PANTHER" id="PTHR10728">
    <property type="entry name" value="CYTOSOLIC PHOSPHOLIPASE A2"/>
    <property type="match status" value="1"/>
</dbReference>
<sequence length="648" mass="74304">MEWLEDLPTVEVINLKMIELYPQFTTQFSHLQKGYEKMWEYLTMEEFRKIVDEINKDAKDPSKFSELNNDAVVREGSSLSEQEKSFIKKRKQLQKPLFAKLIGVHADNIDERDIPVVGLACSGGGYRAMIGLTGYLSAMKNSGVLDCTMYFAGISGSCWTMALYYNQLTQSSPQKLKQHIKSHVNTHWANMSNFINLLTRSPENSKLLMQGAIQRFYQQNGDISLVDIFGVLMGQTLLTKKRDTLPSEKSGQDVTSKSQRSEVGEFEPRDMYLTGQAHYLKDGLEPMPIYSVVRHDITLGKTFENRIDEIKRKLVDTSRPTEIADLETKKKEIENQQKDAYQWFEFTPYDVGCEEMEAWVPMWAFGRKFEAGKNLERLPEQTLDILIGMFGSAFAASLVHFYKEIRSFLPTGSLAKIDETITRYEASMLSYHPISPSSFANPFYGISKTFTMNDGKVAERPKAIIDSKELYLMDAGMDNNIPFYPLLREGRDVDIILAVDLSADIQTSTHFDRAESYVKRRNITGWPTGAGWPKDNSEEKYPLGTCTIFEAETAEQVKDQSNSKSLKKERPITLAYFPFIVNKAYDPDFDPQEAEFCKTWNFVYTPEQVEKVTGLAEANWTDNLEKIKSILKKTWERKRNQRLENESV</sequence>
<reference evidence="9 10" key="1">
    <citation type="submission" date="2024-04" db="EMBL/GenBank/DDBJ databases">
        <title>genome sequences of Mucor flavus KT1a and Helicostylum pulchrum KT1b strains isolation_sourced from the surface of a dry-aged beef.</title>
        <authorList>
            <person name="Toyotome T."/>
            <person name="Hosono M."/>
            <person name="Torimaru M."/>
            <person name="Fukuda K."/>
            <person name="Mikami N."/>
        </authorList>
    </citation>
    <scope>NUCLEOTIDE SEQUENCE [LARGE SCALE GENOMIC DNA]</scope>
    <source>
        <strain evidence="9 10">KT1b</strain>
    </source>
</reference>
<evidence type="ECO:0000313" key="10">
    <source>
        <dbReference type="Proteomes" id="UP001476247"/>
    </source>
</evidence>
<keyword evidence="4 5" id="KW-0443">Lipid metabolism</keyword>
<dbReference type="PROSITE" id="PS51210">
    <property type="entry name" value="PLA2C"/>
    <property type="match status" value="1"/>
</dbReference>
<evidence type="ECO:0000256" key="2">
    <source>
        <dbReference type="ARBA" id="ARBA00022801"/>
    </source>
</evidence>
<keyword evidence="3 5" id="KW-0442">Lipid degradation</keyword>
<dbReference type="EC" id="3.1.1.5" evidence="6"/>
<dbReference type="Gene3D" id="3.40.1090.10">
    <property type="entry name" value="Cytosolic phospholipase A2 catalytic domain"/>
    <property type="match status" value="1"/>
</dbReference>
<gene>
    <name evidence="9" type="ORF">HPULCUR_009324</name>
</gene>
<name>A0ABP9YA60_9FUNG</name>
<keyword evidence="10" id="KW-1185">Reference proteome</keyword>
<evidence type="ECO:0000256" key="7">
    <source>
        <dbReference type="SAM" id="MobiDB-lite"/>
    </source>
</evidence>
<evidence type="ECO:0000256" key="3">
    <source>
        <dbReference type="ARBA" id="ARBA00022963"/>
    </source>
</evidence>
<organism evidence="9 10">
    <name type="scientific">Helicostylum pulchrum</name>
    <dbReference type="NCBI Taxonomy" id="562976"/>
    <lineage>
        <taxon>Eukaryota</taxon>
        <taxon>Fungi</taxon>
        <taxon>Fungi incertae sedis</taxon>
        <taxon>Mucoromycota</taxon>
        <taxon>Mucoromycotina</taxon>
        <taxon>Mucoromycetes</taxon>
        <taxon>Mucorales</taxon>
        <taxon>Mucorineae</taxon>
        <taxon>Mucoraceae</taxon>
        <taxon>Helicostylum</taxon>
    </lineage>
</organism>
<dbReference type="SMART" id="SM00022">
    <property type="entry name" value="PLAc"/>
    <property type="match status" value="1"/>
</dbReference>
<dbReference type="Pfam" id="PF01735">
    <property type="entry name" value="PLA2_B"/>
    <property type="match status" value="2"/>
</dbReference>
<dbReference type="EMBL" id="BAABUJ010000030">
    <property type="protein sequence ID" value="GAA5803839.1"/>
    <property type="molecule type" value="Genomic_DNA"/>
</dbReference>
<evidence type="ECO:0000259" key="8">
    <source>
        <dbReference type="PROSITE" id="PS51210"/>
    </source>
</evidence>
<comment type="similarity">
    <text evidence="1 6">Belongs to the lysophospholipase family.</text>
</comment>
<dbReference type="InterPro" id="IPR002642">
    <property type="entry name" value="LysoPLipase_cat_dom"/>
</dbReference>
<comment type="caution">
    <text evidence="9">The sequence shown here is derived from an EMBL/GenBank/DDBJ whole genome shotgun (WGS) entry which is preliminary data.</text>
</comment>
<protein>
    <recommendedName>
        <fullName evidence="6">Lysophospholipase</fullName>
        <ecNumber evidence="6">3.1.1.5</ecNumber>
    </recommendedName>
</protein>
<comment type="catalytic activity">
    <reaction evidence="6">
        <text>a 1-acyl-sn-glycero-3-phosphocholine + H2O = sn-glycerol 3-phosphocholine + a fatty acid + H(+)</text>
        <dbReference type="Rhea" id="RHEA:15177"/>
        <dbReference type="ChEBI" id="CHEBI:15377"/>
        <dbReference type="ChEBI" id="CHEBI:15378"/>
        <dbReference type="ChEBI" id="CHEBI:16870"/>
        <dbReference type="ChEBI" id="CHEBI:28868"/>
        <dbReference type="ChEBI" id="CHEBI:58168"/>
        <dbReference type="EC" id="3.1.1.5"/>
    </reaction>
</comment>
<dbReference type="InterPro" id="IPR016035">
    <property type="entry name" value="Acyl_Trfase/lysoPLipase"/>
</dbReference>
<evidence type="ECO:0000256" key="1">
    <source>
        <dbReference type="ARBA" id="ARBA00008780"/>
    </source>
</evidence>
<dbReference type="SUPFAM" id="SSF52151">
    <property type="entry name" value="FabD/lysophospholipase-like"/>
    <property type="match status" value="1"/>
</dbReference>
<feature type="compositionally biased region" description="Polar residues" evidence="7">
    <location>
        <begin position="247"/>
        <end position="258"/>
    </location>
</feature>
<evidence type="ECO:0000313" key="9">
    <source>
        <dbReference type="EMBL" id="GAA5803839.1"/>
    </source>
</evidence>
<feature type="region of interest" description="Disordered" evidence="7">
    <location>
        <begin position="243"/>
        <end position="267"/>
    </location>
</feature>
<evidence type="ECO:0000256" key="6">
    <source>
        <dbReference type="RuleBase" id="RU362103"/>
    </source>
</evidence>
<evidence type="ECO:0000256" key="4">
    <source>
        <dbReference type="ARBA" id="ARBA00023098"/>
    </source>
</evidence>
<dbReference type="CDD" id="cd00147">
    <property type="entry name" value="cPLA2_like"/>
    <property type="match status" value="1"/>
</dbReference>
<dbReference type="PANTHER" id="PTHR10728:SF40">
    <property type="entry name" value="PATATIN FAMILY PROTEIN"/>
    <property type="match status" value="1"/>
</dbReference>
<evidence type="ECO:0000256" key="5">
    <source>
        <dbReference type="PROSITE-ProRule" id="PRU00555"/>
    </source>
</evidence>